<sequence length="104" mass="11884">MLDTTRNLVAQQMRQVWIDAKLCIGDGTICRTDLIKAFGISTAQASHDLTAYRTANPQAVEYDLSAKRYRRTKRGKPAYPQHLRLSVANTVRALRIFNEMEENE</sequence>
<reference evidence="2 3" key="1">
    <citation type="submission" date="2017-05" db="EMBL/GenBank/DDBJ databases">
        <authorList>
            <person name="Varghese N."/>
            <person name="Submissions S."/>
        </authorList>
    </citation>
    <scope>NUCLEOTIDE SEQUENCE [LARGE SCALE GENOMIC DNA]</scope>
    <source>
        <strain evidence="2 3">DSM 29506</strain>
    </source>
</reference>
<keyword evidence="3" id="KW-1185">Reference proteome</keyword>
<evidence type="ECO:0000313" key="3">
    <source>
        <dbReference type="Proteomes" id="UP000316030"/>
    </source>
</evidence>
<evidence type="ECO:0000313" key="2">
    <source>
        <dbReference type="EMBL" id="SMO97770.1"/>
    </source>
</evidence>
<name>A0A521FQF4_9RHOB</name>
<dbReference type="Proteomes" id="UP000316030">
    <property type="component" value="Unassembled WGS sequence"/>
</dbReference>
<accession>A0A521FQF4</accession>
<protein>
    <recommendedName>
        <fullName evidence="1">DNA-binding transcriptional repressor CapW winged helix-turn-helix domain-containing protein</fullName>
    </recommendedName>
</protein>
<dbReference type="InterPro" id="IPR059019">
    <property type="entry name" value="WHD_CapW"/>
</dbReference>
<dbReference type="AlphaFoldDB" id="A0A521FQF4"/>
<dbReference type="OrthoDB" id="6400324at2"/>
<organism evidence="2 3">
    <name type="scientific">Thalassovita litoralis</name>
    <dbReference type="NCBI Taxonomy" id="1010611"/>
    <lineage>
        <taxon>Bacteria</taxon>
        <taxon>Pseudomonadati</taxon>
        <taxon>Pseudomonadota</taxon>
        <taxon>Alphaproteobacteria</taxon>
        <taxon>Rhodobacterales</taxon>
        <taxon>Roseobacteraceae</taxon>
        <taxon>Thalassovita</taxon>
    </lineage>
</organism>
<feature type="domain" description="DNA-binding transcriptional repressor CapW winged helix-turn-helix" evidence="1">
    <location>
        <begin position="26"/>
        <end position="79"/>
    </location>
</feature>
<gene>
    <name evidence="2" type="ORF">SAMN06265173_1391</name>
</gene>
<dbReference type="Pfam" id="PF26109">
    <property type="entry name" value="WHD_BrxR"/>
    <property type="match status" value="1"/>
</dbReference>
<evidence type="ECO:0000259" key="1">
    <source>
        <dbReference type="Pfam" id="PF26109"/>
    </source>
</evidence>
<proteinExistence type="predicted"/>
<dbReference type="RefSeq" id="WP_142494780.1">
    <property type="nucleotide sequence ID" value="NZ_FXTO01000039.1"/>
</dbReference>
<dbReference type="EMBL" id="FXTO01000039">
    <property type="protein sequence ID" value="SMO97770.1"/>
    <property type="molecule type" value="Genomic_DNA"/>
</dbReference>